<evidence type="ECO:0000313" key="2">
    <source>
        <dbReference type="EMBL" id="NDY83077.1"/>
    </source>
</evidence>
<proteinExistence type="predicted"/>
<sequence length="518" mass="58169">MDQLNRNNHFLGTKLRNLRKEHRITLEELSSRCAEIDPQKAPSTSYLSMIENGSRNPSPEILSIIADIFQRPINWFLDHNTSALPSAPKPATGGMTRIPFDPAFLFTKDLLQAAIPELLLQTGTTGRQFAHLLIRSHQETSHNEYPDLERMAEKIGNREFPLSVDRLMTLCKQHGLEIRWFERKPVMARDKERSVKSVIRSFYEPPGIIYLNKALEKDPARLKFDLASHLGHKVLHGGDGLKSVHATGGEFDESPDSGLPINTNIDASDVLLAWRDFECSFFAGALLCPKIPFRRFLNRERHRLEAGKKIELTPAAMMRRMTKVSNYPHWHFFDATSAGRFRAVYRGNGIPLPWGNMTEAKDPCPNWAVFRMTEKPLNTSSSQLSVIRENDEWQLYCCHTLHTKDMSGLQHVLSVGVNLGPALISNDANGNDIVQGIGELCVKKSGEAKVGVAAANSIRAIANILSIGWIEDALAQPARIICPRSLNCPRDHQCNHHGKSSNKTVEDIKKEILIQTAK</sequence>
<dbReference type="RefSeq" id="WP_163653656.1">
    <property type="nucleotide sequence ID" value="NZ_JAAGRN010000004.1"/>
</dbReference>
<dbReference type="InterPro" id="IPR022055">
    <property type="entry name" value="DUF3612"/>
</dbReference>
<dbReference type="InterPro" id="IPR010982">
    <property type="entry name" value="Lambda_DNA-bd_dom_sf"/>
</dbReference>
<dbReference type="Pfam" id="PF01381">
    <property type="entry name" value="HTH_3"/>
    <property type="match status" value="1"/>
</dbReference>
<dbReference type="SUPFAM" id="SSF47413">
    <property type="entry name" value="lambda repressor-like DNA-binding domains"/>
    <property type="match status" value="1"/>
</dbReference>
<dbReference type="SMART" id="SM00530">
    <property type="entry name" value="HTH_XRE"/>
    <property type="match status" value="1"/>
</dbReference>
<dbReference type="Gene3D" id="1.10.260.40">
    <property type="entry name" value="lambda repressor-like DNA-binding domains"/>
    <property type="match status" value="1"/>
</dbReference>
<protein>
    <submittedName>
        <fullName evidence="2">DUF3612 domain-containing protein</fullName>
    </submittedName>
</protein>
<comment type="caution">
    <text evidence="2">The sequence shown here is derived from an EMBL/GenBank/DDBJ whole genome shotgun (WGS) entry which is preliminary data.</text>
</comment>
<reference evidence="2" key="1">
    <citation type="submission" date="2020-02" db="EMBL/GenBank/DDBJ databases">
        <authorList>
            <person name="Chen W.-M."/>
        </authorList>
    </citation>
    <scope>NUCLEOTIDE SEQUENCE</scope>
    <source>
        <strain evidence="2">NBD-18</strain>
    </source>
</reference>
<evidence type="ECO:0000259" key="1">
    <source>
        <dbReference type="PROSITE" id="PS50943"/>
    </source>
</evidence>
<dbReference type="CDD" id="cd00093">
    <property type="entry name" value="HTH_XRE"/>
    <property type="match status" value="1"/>
</dbReference>
<dbReference type="InterPro" id="IPR001387">
    <property type="entry name" value="Cro/C1-type_HTH"/>
</dbReference>
<name>A0A6B2R241_9BURK</name>
<feature type="domain" description="HTH cro/C1-type" evidence="1">
    <location>
        <begin position="15"/>
        <end position="76"/>
    </location>
</feature>
<dbReference type="GO" id="GO:0003677">
    <property type="term" value="F:DNA binding"/>
    <property type="evidence" value="ECO:0007669"/>
    <property type="project" value="InterPro"/>
</dbReference>
<accession>A0A6B2R241</accession>
<dbReference type="EMBL" id="JAAGRN010000004">
    <property type="protein sequence ID" value="NDY83077.1"/>
    <property type="molecule type" value="Genomic_DNA"/>
</dbReference>
<organism evidence="2">
    <name type="scientific">Sheuella amnicola</name>
    <dbReference type="NCBI Taxonomy" id="2707330"/>
    <lineage>
        <taxon>Bacteria</taxon>
        <taxon>Pseudomonadati</taxon>
        <taxon>Pseudomonadota</taxon>
        <taxon>Betaproteobacteria</taxon>
        <taxon>Burkholderiales</taxon>
        <taxon>Alcaligenaceae</taxon>
        <taxon>Sheuella</taxon>
    </lineage>
</organism>
<dbReference type="Pfam" id="PF12268">
    <property type="entry name" value="DUF3612"/>
    <property type="match status" value="1"/>
</dbReference>
<dbReference type="PROSITE" id="PS50943">
    <property type="entry name" value="HTH_CROC1"/>
    <property type="match status" value="1"/>
</dbReference>
<gene>
    <name evidence="2" type="ORF">G3I67_07525</name>
</gene>
<dbReference type="AlphaFoldDB" id="A0A6B2R241"/>